<evidence type="ECO:0000256" key="6">
    <source>
        <dbReference type="ARBA" id="ARBA00022500"/>
    </source>
</evidence>
<evidence type="ECO:0000256" key="7">
    <source>
        <dbReference type="ARBA" id="ARBA00022779"/>
    </source>
</evidence>
<keyword evidence="6" id="KW-0145">Chemotaxis</keyword>
<dbReference type="RefSeq" id="WP_116391376.1">
    <property type="nucleotide sequence ID" value="NZ_QUQO01000001.1"/>
</dbReference>
<dbReference type="EMBL" id="QUQO01000001">
    <property type="protein sequence ID" value="RFB04743.1"/>
    <property type="molecule type" value="Genomic_DNA"/>
</dbReference>
<evidence type="ECO:0000259" key="12">
    <source>
        <dbReference type="Pfam" id="PF01706"/>
    </source>
</evidence>
<evidence type="ECO:0000313" key="14">
    <source>
        <dbReference type="EMBL" id="RFB04743.1"/>
    </source>
</evidence>
<evidence type="ECO:0000256" key="3">
    <source>
        <dbReference type="ARBA" id="ARBA00010299"/>
    </source>
</evidence>
<keyword evidence="7" id="KW-0283">Flagellar rotation</keyword>
<dbReference type="Pfam" id="PF14842">
    <property type="entry name" value="FliG_N"/>
    <property type="match status" value="1"/>
</dbReference>
<dbReference type="Gene3D" id="1.10.220.30">
    <property type="match status" value="3"/>
</dbReference>
<comment type="similarity">
    <text evidence="3">Belongs to the FliG family.</text>
</comment>
<dbReference type="InterPro" id="IPR011002">
    <property type="entry name" value="FliG_a-hlx"/>
</dbReference>
<dbReference type="PRINTS" id="PR00954">
    <property type="entry name" value="FLGMOTORFLIG"/>
</dbReference>
<feature type="region of interest" description="Disordered" evidence="11">
    <location>
        <begin position="1"/>
        <end position="26"/>
    </location>
</feature>
<dbReference type="InterPro" id="IPR000090">
    <property type="entry name" value="Flg_Motor_Flig"/>
</dbReference>
<dbReference type="OrthoDB" id="7616820at2"/>
<keyword evidence="15" id="KW-1185">Reference proteome</keyword>
<dbReference type="GO" id="GO:0009425">
    <property type="term" value="C:bacterial-type flagellum basal body"/>
    <property type="evidence" value="ECO:0007669"/>
    <property type="project" value="UniProtKB-SubCell"/>
</dbReference>
<evidence type="ECO:0000256" key="1">
    <source>
        <dbReference type="ARBA" id="ARBA00004117"/>
    </source>
</evidence>
<evidence type="ECO:0000256" key="10">
    <source>
        <dbReference type="ARBA" id="ARBA00025598"/>
    </source>
</evidence>
<dbReference type="InParanoid" id="A0A371RH10"/>
<feature type="domain" description="Flagellar motor switch protein FliG C-terminal" evidence="12">
    <location>
        <begin position="249"/>
        <end position="356"/>
    </location>
</feature>
<evidence type="ECO:0000256" key="9">
    <source>
        <dbReference type="ARBA" id="ARBA00023143"/>
    </source>
</evidence>
<evidence type="ECO:0000313" key="15">
    <source>
        <dbReference type="Proteomes" id="UP000264589"/>
    </source>
</evidence>
<organism evidence="14 15">
    <name type="scientific">Parvularcula marina</name>
    <dbReference type="NCBI Taxonomy" id="2292771"/>
    <lineage>
        <taxon>Bacteria</taxon>
        <taxon>Pseudomonadati</taxon>
        <taxon>Pseudomonadota</taxon>
        <taxon>Alphaproteobacteria</taxon>
        <taxon>Parvularculales</taxon>
        <taxon>Parvularculaceae</taxon>
        <taxon>Parvularcula</taxon>
    </lineage>
</organism>
<dbReference type="PANTHER" id="PTHR30534">
    <property type="entry name" value="FLAGELLAR MOTOR SWITCH PROTEIN FLIG"/>
    <property type="match status" value="1"/>
</dbReference>
<evidence type="ECO:0000256" key="11">
    <source>
        <dbReference type="SAM" id="MobiDB-lite"/>
    </source>
</evidence>
<comment type="function">
    <text evidence="10">FliG is one of three proteins (FliG, FliN, FliM) that forms the rotor-mounted switch complex (C ring), located at the base of the basal body. This complex interacts with the CheY and CheZ chemotaxis proteins, in addition to contacting components of the motor that determine the direction of flagellar rotation.</text>
</comment>
<sequence length="361" mass="39414">MSQTSKRSGRNSGKALPPPPRRTSSQKAAAILALLDPETLQQLTGRLPEKHRDRLLTAVRSLRMVDVAEQKRIAAEFAKELARGQNAVRGTDEVATELRTALFPEPELLPDLGIEMQTETELDFGDNKVSIWEEVGSMPASVLVKFFTGKSSSVISVAMSCLPDDLVSELMAELDEPAVKAAMVHLANNGAPNPLAIEAVENLLREGLLQGDEPIVESEGNPNADKVANYLNRMVSSRRDAVLDELDKELSAEDAAEIRAKVLSFGALSDRLPRSAIPQVLREIDEKTMLTALHFGSKKDKETVDYLLANISQRMAGQYREKMEELGDIDEEDGEKAQSTFICKILSMADAGSIDLISAMG</sequence>
<dbReference type="InterPro" id="IPR028263">
    <property type="entry name" value="FliG_N"/>
</dbReference>
<evidence type="ECO:0000256" key="4">
    <source>
        <dbReference type="ARBA" id="ARBA00021870"/>
    </source>
</evidence>
<feature type="domain" description="Flagellar motor switch protein FliG N-terminal" evidence="13">
    <location>
        <begin position="23"/>
        <end position="98"/>
    </location>
</feature>
<dbReference type="Proteomes" id="UP000264589">
    <property type="component" value="Unassembled WGS sequence"/>
</dbReference>
<dbReference type="Pfam" id="PF01706">
    <property type="entry name" value="FliG_C"/>
    <property type="match status" value="1"/>
</dbReference>
<dbReference type="GO" id="GO:0005886">
    <property type="term" value="C:plasma membrane"/>
    <property type="evidence" value="ECO:0007669"/>
    <property type="project" value="UniProtKB-SubCell"/>
</dbReference>
<evidence type="ECO:0000259" key="13">
    <source>
        <dbReference type="Pfam" id="PF14842"/>
    </source>
</evidence>
<keyword evidence="8" id="KW-0472">Membrane</keyword>
<dbReference type="GO" id="GO:0003774">
    <property type="term" value="F:cytoskeletal motor activity"/>
    <property type="evidence" value="ECO:0007669"/>
    <property type="project" value="InterPro"/>
</dbReference>
<evidence type="ECO:0000256" key="8">
    <source>
        <dbReference type="ARBA" id="ARBA00023136"/>
    </source>
</evidence>
<accession>A0A371RH10</accession>
<gene>
    <name evidence="14" type="ORF">DX908_05280</name>
</gene>
<evidence type="ECO:0000256" key="2">
    <source>
        <dbReference type="ARBA" id="ARBA00004413"/>
    </source>
</evidence>
<proteinExistence type="inferred from homology"/>
<dbReference type="SUPFAM" id="SSF48029">
    <property type="entry name" value="FliG"/>
    <property type="match status" value="2"/>
</dbReference>
<dbReference type="PANTHER" id="PTHR30534:SF0">
    <property type="entry name" value="FLAGELLAR MOTOR SWITCH PROTEIN FLIG"/>
    <property type="match status" value="1"/>
</dbReference>
<comment type="caution">
    <text evidence="14">The sequence shown here is derived from an EMBL/GenBank/DDBJ whole genome shotgun (WGS) entry which is preliminary data.</text>
</comment>
<dbReference type="InterPro" id="IPR023087">
    <property type="entry name" value="Flg_Motor_Flig_C"/>
</dbReference>
<dbReference type="GO" id="GO:0006935">
    <property type="term" value="P:chemotaxis"/>
    <property type="evidence" value="ECO:0007669"/>
    <property type="project" value="UniProtKB-KW"/>
</dbReference>
<comment type="subcellular location">
    <subcellularLocation>
        <location evidence="1">Bacterial flagellum basal body</location>
    </subcellularLocation>
    <subcellularLocation>
        <location evidence="2">Cell membrane</location>
        <topology evidence="2">Peripheral membrane protein</topology>
        <orientation evidence="2">Cytoplasmic side</orientation>
    </subcellularLocation>
</comment>
<reference evidence="14 15" key="1">
    <citation type="submission" date="2018-08" db="EMBL/GenBank/DDBJ databases">
        <title>Parvularcula sp. SM1705, isolated from surface water of the South Sea China.</title>
        <authorList>
            <person name="Sun L."/>
        </authorList>
    </citation>
    <scope>NUCLEOTIDE SEQUENCE [LARGE SCALE GENOMIC DNA]</scope>
    <source>
        <strain evidence="14 15">SM1705</strain>
    </source>
</reference>
<keyword evidence="9" id="KW-0975">Bacterial flagellum</keyword>
<dbReference type="GO" id="GO:0071973">
    <property type="term" value="P:bacterial-type flagellum-dependent cell motility"/>
    <property type="evidence" value="ECO:0007669"/>
    <property type="project" value="InterPro"/>
</dbReference>
<dbReference type="AlphaFoldDB" id="A0A371RH10"/>
<evidence type="ECO:0000256" key="5">
    <source>
        <dbReference type="ARBA" id="ARBA00022475"/>
    </source>
</evidence>
<keyword evidence="5" id="KW-1003">Cell membrane</keyword>
<name>A0A371RH10_9PROT</name>
<protein>
    <recommendedName>
        <fullName evidence="4">Flagellar motor switch protein FliG</fullName>
    </recommendedName>
</protein>